<protein>
    <submittedName>
        <fullName evidence="2">Uncharacterized protein</fullName>
    </submittedName>
</protein>
<feature type="region of interest" description="Disordered" evidence="1">
    <location>
        <begin position="236"/>
        <end position="260"/>
    </location>
</feature>
<dbReference type="Proteomes" id="UP000823775">
    <property type="component" value="Unassembled WGS sequence"/>
</dbReference>
<reference evidence="2 3" key="1">
    <citation type="journal article" date="2021" name="BMC Genomics">
        <title>Datura genome reveals duplications of psychoactive alkaloid biosynthetic genes and high mutation rate following tissue culture.</title>
        <authorList>
            <person name="Rajewski A."/>
            <person name="Carter-House D."/>
            <person name="Stajich J."/>
            <person name="Litt A."/>
        </authorList>
    </citation>
    <scope>NUCLEOTIDE SEQUENCE [LARGE SCALE GENOMIC DNA]</scope>
    <source>
        <strain evidence="2">AR-01</strain>
    </source>
</reference>
<name>A0ABS8SFS1_DATST</name>
<proteinExistence type="predicted"/>
<feature type="compositionally biased region" description="Polar residues" evidence="1">
    <location>
        <begin position="239"/>
        <end position="248"/>
    </location>
</feature>
<gene>
    <name evidence="2" type="ORF">HAX54_035905</name>
</gene>
<sequence length="302" mass="33955">MGRRLYPVLLGIQSQSVSHSAKRELPVMSSVATSVNRRSTSAIVLSHKGQASMSTSNAQNRFGLDRMEEYYVSFKEKRSIYAKAQFEVESLKSAFPDISNLIGMRDWGPYTIHVDPYFLELVWEFYVSYKAQQRLLKHKGCTDTLSCLPSVWNTTEVPIEVSILRACIMDHVHINVGENIADKFKRRAKKQATSLPYPSLVSMLCVRASFPLFWPLDKTLRVDSVITLATKIEKDAPATKQTKSTENRTPPPPSAPLNTSTDQFHAAVAPTTTPHDFLKLAQRAQLHEIQLMKLSKASPSMI</sequence>
<dbReference type="EMBL" id="JACEIK010000472">
    <property type="protein sequence ID" value="MCD7457698.1"/>
    <property type="molecule type" value="Genomic_DNA"/>
</dbReference>
<evidence type="ECO:0000256" key="1">
    <source>
        <dbReference type="SAM" id="MobiDB-lite"/>
    </source>
</evidence>
<keyword evidence="3" id="KW-1185">Reference proteome</keyword>
<evidence type="ECO:0000313" key="2">
    <source>
        <dbReference type="EMBL" id="MCD7457698.1"/>
    </source>
</evidence>
<evidence type="ECO:0000313" key="3">
    <source>
        <dbReference type="Proteomes" id="UP000823775"/>
    </source>
</evidence>
<comment type="caution">
    <text evidence="2">The sequence shown here is derived from an EMBL/GenBank/DDBJ whole genome shotgun (WGS) entry which is preliminary data.</text>
</comment>
<accession>A0ABS8SFS1</accession>
<organism evidence="2 3">
    <name type="scientific">Datura stramonium</name>
    <name type="common">Jimsonweed</name>
    <name type="synonym">Common thornapple</name>
    <dbReference type="NCBI Taxonomy" id="4076"/>
    <lineage>
        <taxon>Eukaryota</taxon>
        <taxon>Viridiplantae</taxon>
        <taxon>Streptophyta</taxon>
        <taxon>Embryophyta</taxon>
        <taxon>Tracheophyta</taxon>
        <taxon>Spermatophyta</taxon>
        <taxon>Magnoliopsida</taxon>
        <taxon>eudicotyledons</taxon>
        <taxon>Gunneridae</taxon>
        <taxon>Pentapetalae</taxon>
        <taxon>asterids</taxon>
        <taxon>lamiids</taxon>
        <taxon>Solanales</taxon>
        <taxon>Solanaceae</taxon>
        <taxon>Solanoideae</taxon>
        <taxon>Datureae</taxon>
        <taxon>Datura</taxon>
    </lineage>
</organism>